<evidence type="ECO:0000313" key="2">
    <source>
        <dbReference type="Proteomes" id="UP001597463"/>
    </source>
</evidence>
<accession>A0ABW5URN4</accession>
<sequence length="464" mass="51957">MAEIEDAPVYDSFKAAAHAFIGERLRAKLDKLADDDPKRQELQEQHMPDVWLEDAARRVQQIQVVTHSLKPIHPDARGTNLYVEPGQLPVLCELGSHALGTEFAGDVVGNAAALDVYKFLKLQVGGRSLLSALLAEEADALQALHDDPGQAQALREALVSLTAPRAGGPSSHGRAKQLYWLTGDDACDDAQYELLAPLYATSLAHAVYGEIQEHRFGEANKAARLARRDRKSHDGVFHDYPGLAAQKMGGTKPQNISQLNSERGGVNYLLSSLPPAWTPSAVRLPVHAESVFDRMFIARPEVRRTVRALRKFLAEATQSNKPTRDTRKTYTDTLLDELVAFANELQQLVQPGWSKDDERFQQLNYLEKLWLDPLRAELPEEAQFASDWMDMDWPAEIGMRFSTWLNQALGEQFGDAEAREWRKELLTDEDGFKQQLRELRDKLDAPHYIPIRKTHDGLAAGGDE</sequence>
<dbReference type="CDD" id="cd09735">
    <property type="entry name" value="Csy1_I-F"/>
    <property type="match status" value="1"/>
</dbReference>
<gene>
    <name evidence="1" type="primary">csy1</name>
    <name evidence="1" type="ORF">ACFSW6_17735</name>
</gene>
<reference evidence="2" key="1">
    <citation type="journal article" date="2019" name="Int. J. Syst. Evol. Microbiol.">
        <title>The Global Catalogue of Microorganisms (GCM) 10K type strain sequencing project: providing services to taxonomists for standard genome sequencing and annotation.</title>
        <authorList>
            <consortium name="The Broad Institute Genomics Platform"/>
            <consortium name="The Broad Institute Genome Sequencing Center for Infectious Disease"/>
            <person name="Wu L."/>
            <person name="Ma J."/>
        </authorList>
    </citation>
    <scope>NUCLEOTIDE SEQUENCE [LARGE SCALE GENOMIC DNA]</scope>
    <source>
        <strain evidence="2">TISTR 1906</strain>
    </source>
</reference>
<comment type="caution">
    <text evidence="1">The sequence shown here is derived from an EMBL/GenBank/DDBJ whole genome shotgun (WGS) entry which is preliminary data.</text>
</comment>
<dbReference type="Pfam" id="PF09611">
    <property type="entry name" value="Cas_Csy1"/>
    <property type="match status" value="1"/>
</dbReference>
<dbReference type="Proteomes" id="UP001597463">
    <property type="component" value="Unassembled WGS sequence"/>
</dbReference>
<dbReference type="InterPro" id="IPR013397">
    <property type="entry name" value="CRISPR-assoc_prot_Csy1"/>
</dbReference>
<dbReference type="NCBIfam" id="TIGR02564">
    <property type="entry name" value="cas_Csy1"/>
    <property type="match status" value="1"/>
</dbReference>
<protein>
    <submittedName>
        <fullName evidence="1">Type I-F CRISPR-associated protein Csy1</fullName>
    </submittedName>
</protein>
<evidence type="ECO:0000313" key="1">
    <source>
        <dbReference type="EMBL" id="MFD2755915.1"/>
    </source>
</evidence>
<proteinExistence type="predicted"/>
<keyword evidence="2" id="KW-1185">Reference proteome</keyword>
<organism evidence="1 2">
    <name type="scientific">Comamonas terrae</name>
    <dbReference type="NCBI Taxonomy" id="673548"/>
    <lineage>
        <taxon>Bacteria</taxon>
        <taxon>Pseudomonadati</taxon>
        <taxon>Pseudomonadota</taxon>
        <taxon>Betaproteobacteria</taxon>
        <taxon>Burkholderiales</taxon>
        <taxon>Comamonadaceae</taxon>
        <taxon>Comamonas</taxon>
    </lineage>
</organism>
<dbReference type="RefSeq" id="WP_066471425.1">
    <property type="nucleotide sequence ID" value="NZ_BCNT01000001.1"/>
</dbReference>
<name>A0ABW5URN4_9BURK</name>
<dbReference type="EMBL" id="JBHUMV010000008">
    <property type="protein sequence ID" value="MFD2755915.1"/>
    <property type="molecule type" value="Genomic_DNA"/>
</dbReference>